<evidence type="ECO:0000256" key="3">
    <source>
        <dbReference type="ARBA" id="ARBA00022729"/>
    </source>
</evidence>
<dbReference type="PANTHER" id="PTHR30381:SF0">
    <property type="entry name" value="FLAGELLAR P-RING PROTEIN"/>
    <property type="match status" value="1"/>
</dbReference>
<comment type="similarity">
    <text evidence="5">Belongs to the FlgI family.</text>
</comment>
<name>A0A931CUR5_9BACT</name>
<protein>
    <recommendedName>
        <fullName evidence="5">Flagellar P-ring protein</fullName>
    </recommendedName>
    <alternativeName>
        <fullName evidence="5">Basal body P-ring protein</fullName>
    </alternativeName>
</protein>
<reference evidence="6" key="1">
    <citation type="submission" date="2020-07" db="EMBL/GenBank/DDBJ databases">
        <title>Severe corrosion of carbon steel in oil field produced water can be linked to methanogenic archaea containing a special type of NiFe hydrogenase.</title>
        <authorList>
            <person name="Lahme S."/>
            <person name="Mand J."/>
            <person name="Longwell J."/>
            <person name="Smith R."/>
            <person name="Enning D."/>
        </authorList>
    </citation>
    <scope>NUCLEOTIDE SEQUENCE</scope>
    <source>
        <strain evidence="6">MIC098Bin6</strain>
    </source>
</reference>
<organism evidence="6 7">
    <name type="scientific">Desulfotignum balticum</name>
    <dbReference type="NCBI Taxonomy" id="115781"/>
    <lineage>
        <taxon>Bacteria</taxon>
        <taxon>Pseudomonadati</taxon>
        <taxon>Thermodesulfobacteriota</taxon>
        <taxon>Desulfobacteria</taxon>
        <taxon>Desulfobacterales</taxon>
        <taxon>Desulfobacteraceae</taxon>
        <taxon>Desulfotignum</taxon>
    </lineage>
</organism>
<sequence length="383" mass="40045">MVVAVVCVVFCTPLVSDSARIKDIVSIQGVRPNQLFGYGLVIGLNGSGDKSGTEFTLQGLANMLERNGIRVNAADIADIKVKNVAAVLVSATLPPFARIGKKIDVTVSSIGDAKSLSGGTLVLTPLKGVDNQVYALAQGPLVVGGFSFGGNAGGGQTKNHPTVARITGGATVEREVPVELARKESLVMILNNPDFNTASAISRTIDREFGPGSAMAIDSSTLEFKVPPAYRHRVVDLIAQMGILEITTDRPAKIIINERTGTVVIGENVRIASVAIAHGNLAIEIKEETQVSQPAPFAPSSRGGRPVQVDGTVVAPGGSTVVAPDSDVYIMEEDRKLMVVNPGNTIDELVKALNAIGVTPRDLITVLQAMKAAGVLDAELEII</sequence>
<dbReference type="AlphaFoldDB" id="A0A931CUR5"/>
<dbReference type="GO" id="GO:0071973">
    <property type="term" value="P:bacterial-type flagellum-dependent cell motility"/>
    <property type="evidence" value="ECO:0007669"/>
    <property type="project" value="InterPro"/>
</dbReference>
<dbReference type="GO" id="GO:0030288">
    <property type="term" value="C:outer membrane-bounded periplasmic space"/>
    <property type="evidence" value="ECO:0007669"/>
    <property type="project" value="InterPro"/>
</dbReference>
<dbReference type="Proteomes" id="UP000706172">
    <property type="component" value="Unassembled WGS sequence"/>
</dbReference>
<dbReference type="PRINTS" id="PR01010">
    <property type="entry name" value="FLGPRINGFLGI"/>
</dbReference>
<dbReference type="PANTHER" id="PTHR30381">
    <property type="entry name" value="FLAGELLAR P-RING PERIPLASMIC PROTEIN FLGI"/>
    <property type="match status" value="1"/>
</dbReference>
<comment type="subcellular location">
    <subcellularLocation>
        <location evidence="2 5">Bacterial flagellum basal body</location>
    </subcellularLocation>
</comment>
<comment type="subunit">
    <text evidence="5">The basal body constitutes a major portion of the flagellar organelle and consists of four rings (L,P,S, and M) mounted on a central rod.</text>
</comment>
<dbReference type="EMBL" id="JACCQK010000431">
    <property type="protein sequence ID" value="MBG0779752.1"/>
    <property type="molecule type" value="Genomic_DNA"/>
</dbReference>
<dbReference type="GO" id="GO:0005198">
    <property type="term" value="F:structural molecule activity"/>
    <property type="evidence" value="ECO:0007669"/>
    <property type="project" value="InterPro"/>
</dbReference>
<evidence type="ECO:0000256" key="1">
    <source>
        <dbReference type="ARBA" id="ARBA00002591"/>
    </source>
</evidence>
<keyword evidence="6" id="KW-0282">Flagellum</keyword>
<keyword evidence="6" id="KW-0966">Cell projection</keyword>
<evidence type="ECO:0000256" key="5">
    <source>
        <dbReference type="HAMAP-Rule" id="MF_00416"/>
    </source>
</evidence>
<dbReference type="HAMAP" id="MF_00416">
    <property type="entry name" value="FlgI"/>
    <property type="match status" value="1"/>
</dbReference>
<comment type="function">
    <text evidence="1 5">Assembles around the rod to form the L-ring and probably protects the motor/basal body from shearing forces during rotation.</text>
</comment>
<accession>A0A931CUR5</accession>
<dbReference type="Pfam" id="PF02119">
    <property type="entry name" value="FlgI"/>
    <property type="match status" value="1"/>
</dbReference>
<evidence type="ECO:0000313" key="6">
    <source>
        <dbReference type="EMBL" id="MBG0779752.1"/>
    </source>
</evidence>
<dbReference type="InterPro" id="IPR001782">
    <property type="entry name" value="Flag_FlgI"/>
</dbReference>
<dbReference type="GO" id="GO:0009428">
    <property type="term" value="C:bacterial-type flagellum basal body, distal rod, P ring"/>
    <property type="evidence" value="ECO:0007669"/>
    <property type="project" value="InterPro"/>
</dbReference>
<keyword evidence="6" id="KW-0969">Cilium</keyword>
<evidence type="ECO:0000313" key="7">
    <source>
        <dbReference type="Proteomes" id="UP000706172"/>
    </source>
</evidence>
<comment type="caution">
    <text evidence="6">The sequence shown here is derived from an EMBL/GenBank/DDBJ whole genome shotgun (WGS) entry which is preliminary data.</text>
</comment>
<evidence type="ECO:0000256" key="2">
    <source>
        <dbReference type="ARBA" id="ARBA00004117"/>
    </source>
</evidence>
<evidence type="ECO:0000256" key="4">
    <source>
        <dbReference type="ARBA" id="ARBA00023143"/>
    </source>
</evidence>
<proteinExistence type="inferred from homology"/>
<gene>
    <name evidence="5" type="primary">flgI</name>
    <name evidence="6" type="ORF">H0S81_07480</name>
</gene>
<keyword evidence="3" id="KW-0732">Signal</keyword>
<keyword evidence="4 5" id="KW-0975">Bacterial flagellum</keyword>
<dbReference type="NCBIfam" id="NF003676">
    <property type="entry name" value="PRK05303.1"/>
    <property type="match status" value="1"/>
</dbReference>